<proteinExistence type="predicted"/>
<name>A0A517R0S2_9PLAN</name>
<accession>A0A517R0S2</accession>
<protein>
    <submittedName>
        <fullName evidence="1">Uncharacterized protein</fullName>
    </submittedName>
</protein>
<dbReference type="Proteomes" id="UP000317318">
    <property type="component" value="Chromosome"/>
</dbReference>
<evidence type="ECO:0000313" key="2">
    <source>
        <dbReference type="Proteomes" id="UP000317318"/>
    </source>
</evidence>
<dbReference type="EMBL" id="CP036268">
    <property type="protein sequence ID" value="QDT37471.1"/>
    <property type="molecule type" value="Genomic_DNA"/>
</dbReference>
<evidence type="ECO:0000313" key="1">
    <source>
        <dbReference type="EMBL" id="QDT37471.1"/>
    </source>
</evidence>
<gene>
    <name evidence="1" type="ORF">Pan189_18510</name>
</gene>
<dbReference type="RefSeq" id="WP_145363580.1">
    <property type="nucleotide sequence ID" value="NZ_CP036268.1"/>
</dbReference>
<reference evidence="1 2" key="1">
    <citation type="submission" date="2019-02" db="EMBL/GenBank/DDBJ databases">
        <title>Deep-cultivation of Planctomycetes and their phenomic and genomic characterization uncovers novel biology.</title>
        <authorList>
            <person name="Wiegand S."/>
            <person name="Jogler M."/>
            <person name="Boedeker C."/>
            <person name="Pinto D."/>
            <person name="Vollmers J."/>
            <person name="Rivas-Marin E."/>
            <person name="Kohn T."/>
            <person name="Peeters S.H."/>
            <person name="Heuer A."/>
            <person name="Rast P."/>
            <person name="Oberbeckmann S."/>
            <person name="Bunk B."/>
            <person name="Jeske O."/>
            <person name="Meyerdierks A."/>
            <person name="Storesund J.E."/>
            <person name="Kallscheuer N."/>
            <person name="Luecker S."/>
            <person name="Lage O.M."/>
            <person name="Pohl T."/>
            <person name="Merkel B.J."/>
            <person name="Hornburger P."/>
            <person name="Mueller R.-W."/>
            <person name="Bruemmer F."/>
            <person name="Labrenz M."/>
            <person name="Spormann A.M."/>
            <person name="Op den Camp H."/>
            <person name="Overmann J."/>
            <person name="Amann R."/>
            <person name="Jetten M.S.M."/>
            <person name="Mascher T."/>
            <person name="Medema M.H."/>
            <person name="Devos D.P."/>
            <person name="Kaster A.-K."/>
            <person name="Ovreas L."/>
            <person name="Rohde M."/>
            <person name="Galperin M.Y."/>
            <person name="Jogler C."/>
        </authorList>
    </citation>
    <scope>NUCLEOTIDE SEQUENCE [LARGE SCALE GENOMIC DNA]</scope>
    <source>
        <strain evidence="1 2">Pan189</strain>
    </source>
</reference>
<dbReference type="KEGG" id="svp:Pan189_18510"/>
<organism evidence="1 2">
    <name type="scientific">Stratiformator vulcanicus</name>
    <dbReference type="NCBI Taxonomy" id="2527980"/>
    <lineage>
        <taxon>Bacteria</taxon>
        <taxon>Pseudomonadati</taxon>
        <taxon>Planctomycetota</taxon>
        <taxon>Planctomycetia</taxon>
        <taxon>Planctomycetales</taxon>
        <taxon>Planctomycetaceae</taxon>
        <taxon>Stratiformator</taxon>
    </lineage>
</organism>
<keyword evidence="2" id="KW-1185">Reference proteome</keyword>
<dbReference type="AlphaFoldDB" id="A0A517R0S2"/>
<sequence length="104" mass="11732">MPVIERAENRGVAADAIDNALTLRFGSNVEVRERHPLSLWIRVQSEEFSSLDREGREDLFWAALESVDSEMVQTISSTRLKAPGEETSFSDYIFDNPPSSETLN</sequence>